<organism evidence="4 5">
    <name type="scientific">Exophiala spinifera</name>
    <dbReference type="NCBI Taxonomy" id="91928"/>
    <lineage>
        <taxon>Eukaryota</taxon>
        <taxon>Fungi</taxon>
        <taxon>Dikarya</taxon>
        <taxon>Ascomycota</taxon>
        <taxon>Pezizomycotina</taxon>
        <taxon>Eurotiomycetes</taxon>
        <taxon>Chaetothyriomycetidae</taxon>
        <taxon>Chaetothyriales</taxon>
        <taxon>Herpotrichiellaceae</taxon>
        <taxon>Exophiala</taxon>
    </lineage>
</organism>
<feature type="domain" description="DUF7779" evidence="3">
    <location>
        <begin position="562"/>
        <end position="633"/>
    </location>
</feature>
<protein>
    <submittedName>
        <fullName evidence="4">Uncharacterized protein</fullName>
    </submittedName>
</protein>
<gene>
    <name evidence="4" type="ORF">PV08_12070</name>
</gene>
<reference evidence="4 5" key="1">
    <citation type="submission" date="2015-01" db="EMBL/GenBank/DDBJ databases">
        <title>The Genome Sequence of Exophiala spinifera CBS89968.</title>
        <authorList>
            <consortium name="The Broad Institute Genomics Platform"/>
            <person name="Cuomo C."/>
            <person name="de Hoog S."/>
            <person name="Gorbushina A."/>
            <person name="Stielow B."/>
            <person name="Teixiera M."/>
            <person name="Abouelleil A."/>
            <person name="Chapman S.B."/>
            <person name="Priest M."/>
            <person name="Young S.K."/>
            <person name="Wortman J."/>
            <person name="Nusbaum C."/>
            <person name="Birren B."/>
        </authorList>
    </citation>
    <scope>NUCLEOTIDE SEQUENCE [LARGE SCALE GENOMIC DNA]</scope>
    <source>
        <strain evidence="4 5">CBS 89968</strain>
    </source>
</reference>
<dbReference type="Proteomes" id="UP000053328">
    <property type="component" value="Unassembled WGS sequence"/>
</dbReference>
<feature type="compositionally biased region" description="Pro residues" evidence="1">
    <location>
        <begin position="256"/>
        <end position="268"/>
    </location>
</feature>
<dbReference type="VEuPathDB" id="FungiDB:PV08_12070"/>
<dbReference type="OrthoDB" id="20872at2759"/>
<evidence type="ECO:0000313" key="4">
    <source>
        <dbReference type="EMBL" id="KIW09683.1"/>
    </source>
</evidence>
<evidence type="ECO:0000259" key="2">
    <source>
        <dbReference type="Pfam" id="PF14479"/>
    </source>
</evidence>
<dbReference type="GeneID" id="27339153"/>
<dbReference type="InterPro" id="IPR038305">
    <property type="entry name" value="HeLo_sf"/>
</dbReference>
<proteinExistence type="predicted"/>
<feature type="domain" description="Prion-inhibition and propagation HeLo" evidence="2">
    <location>
        <begin position="6"/>
        <end position="193"/>
    </location>
</feature>
<dbReference type="Pfam" id="PF14479">
    <property type="entry name" value="HeLo"/>
    <property type="match status" value="1"/>
</dbReference>
<dbReference type="HOGENOM" id="CLU_378129_0_0_1"/>
<dbReference type="PANTHER" id="PTHR35205">
    <property type="entry name" value="NB-ARC AND TPR DOMAIN PROTEIN"/>
    <property type="match status" value="1"/>
</dbReference>
<evidence type="ECO:0000256" key="1">
    <source>
        <dbReference type="SAM" id="MobiDB-lite"/>
    </source>
</evidence>
<feature type="region of interest" description="Disordered" evidence="1">
    <location>
        <begin position="248"/>
        <end position="273"/>
    </location>
</feature>
<dbReference type="EMBL" id="KN847505">
    <property type="protein sequence ID" value="KIW09683.1"/>
    <property type="molecule type" value="Genomic_DNA"/>
</dbReference>
<dbReference type="InterPro" id="IPR056681">
    <property type="entry name" value="DUF7779"/>
</dbReference>
<keyword evidence="5" id="KW-1185">Reference proteome</keyword>
<dbReference type="InterPro" id="IPR027417">
    <property type="entry name" value="P-loop_NTPase"/>
</dbReference>
<dbReference type="PANTHER" id="PTHR35205:SF1">
    <property type="entry name" value="ZU5 DOMAIN-CONTAINING PROTEIN"/>
    <property type="match status" value="1"/>
</dbReference>
<name>A0A0D2ASJ3_9EURO</name>
<dbReference type="Pfam" id="PF25000">
    <property type="entry name" value="DUF7779"/>
    <property type="match status" value="1"/>
</dbReference>
<dbReference type="AlphaFoldDB" id="A0A0D2ASJ3"/>
<accession>A0A0D2ASJ3</accession>
<evidence type="ECO:0000259" key="3">
    <source>
        <dbReference type="Pfam" id="PF25000"/>
    </source>
</evidence>
<dbReference type="SUPFAM" id="SSF52540">
    <property type="entry name" value="P-loop containing nucleoside triphosphate hydrolases"/>
    <property type="match status" value="1"/>
</dbReference>
<sequence length="733" mass="82298">MAEAAGLAFGILGAFNDAIQCFEYVQLARNFDQDFQTAILKLDIAKLRLSRWGQSVGLDQVVEGTQSLPGVSGSADDHEKAKELLDQIVGLFEDAERTSAKLKPLGSDTKVYDTNHDLDEATTSLHKRLEMLSLKRFKPGNILKKAKWALHKEKYFNRLIQDTTELVSGLIELFPAAQPKQKHLCEEDGSELASDQNASLIAPIVAEQDPELSAAIKSQHSAGAQNFNITFAGSHNYGLQQGYFSGQQTNNFGAQPSPPPRPPPPPSASIPFRRDRDCDFVERDVLNDLWQRASEPAARIGLVGLGGVGKTQLAIEYAYRVRNEYPDRWVFWVHANSAARFEESYKKIAERVQLAGWNEPKTDILGMVYTWLSNEDNGRWVMVIDNADSPDVMFEPRDCAGRTPGQPITALSSTSHSLSDYLPSSANGSIVITSRSREVTTGLVEYEEDILDVSPMAEAEAVTLLTRKLKRQDVNTISHGDLRRLVRRLDYIPLAITQAAGYINQRAPRMTVSKYLEILEGGDQERSKLLLTDIRDPRRDGQASNSVIATWHISFDHLWHSRHSAARLLSLMSLFDREGIPDYLLQDRYLDDQSEEADFEEDIATLTAYSLIGVGSTSNVFEMHRLVQFSTKTWLEVRNELTPWQERYVDILGAVFPTGDFANWPTCQILFPHVEATNGYQLTSKEHLLMWATIQHRGAWYELEVGRYGVAEKMVRSSFMAREAILGSVTLER</sequence>
<evidence type="ECO:0000313" key="5">
    <source>
        <dbReference type="Proteomes" id="UP000053328"/>
    </source>
</evidence>
<dbReference type="InterPro" id="IPR029498">
    <property type="entry name" value="HeLo_dom"/>
</dbReference>
<dbReference type="STRING" id="91928.A0A0D2ASJ3"/>
<dbReference type="Gene3D" id="1.20.120.1020">
    <property type="entry name" value="Prion-inhibition and propagation, HeLo domain"/>
    <property type="match status" value="1"/>
</dbReference>
<dbReference type="Gene3D" id="3.40.50.300">
    <property type="entry name" value="P-loop containing nucleotide triphosphate hydrolases"/>
    <property type="match status" value="1"/>
</dbReference>
<dbReference type="RefSeq" id="XP_016229899.1">
    <property type="nucleotide sequence ID" value="XM_016386377.1"/>
</dbReference>